<evidence type="ECO:0000313" key="1">
    <source>
        <dbReference type="EMBL" id="AKP50233.1"/>
    </source>
</evidence>
<dbReference type="Proteomes" id="UP000036520">
    <property type="component" value="Chromosome"/>
</dbReference>
<sequence>MQVERRNVIVFGCCAELKDMGHKLVCLECYRVENLGSDLTNLKIGDCPECNNDMTLLNHRFRPPKKTDKKNWDLVRFLVSEGFPFQQIIQEGKSDSYVEWPKTIKEAQEFVIKYKDQRISNKQCKT</sequence>
<dbReference type="STRING" id="320787.CA2015_0774"/>
<organism evidence="1 2">
    <name type="scientific">Cyclobacterium amurskyense</name>
    <dbReference type="NCBI Taxonomy" id="320787"/>
    <lineage>
        <taxon>Bacteria</taxon>
        <taxon>Pseudomonadati</taxon>
        <taxon>Bacteroidota</taxon>
        <taxon>Cytophagia</taxon>
        <taxon>Cytophagales</taxon>
        <taxon>Cyclobacteriaceae</taxon>
        <taxon>Cyclobacterium</taxon>
    </lineage>
</organism>
<evidence type="ECO:0000313" key="2">
    <source>
        <dbReference type="Proteomes" id="UP000036520"/>
    </source>
</evidence>
<accession>A0A0H4PBP9</accession>
<name>A0A0H4PBP9_9BACT</name>
<reference evidence="1 2" key="1">
    <citation type="submission" date="2015-07" db="EMBL/GenBank/DDBJ databases">
        <authorList>
            <person name="Kim K.M."/>
        </authorList>
    </citation>
    <scope>NUCLEOTIDE SEQUENCE [LARGE SCALE GENOMIC DNA]</scope>
    <source>
        <strain evidence="1 2">KCTC 12363</strain>
    </source>
</reference>
<dbReference type="KEGG" id="camu:CA2015_0774"/>
<proteinExistence type="predicted"/>
<protein>
    <submittedName>
        <fullName evidence="1">Uncharacterized protein</fullName>
    </submittedName>
</protein>
<keyword evidence="2" id="KW-1185">Reference proteome</keyword>
<dbReference type="AlphaFoldDB" id="A0A0H4PBP9"/>
<gene>
    <name evidence="1" type="ORF">CA2015_0774</name>
</gene>
<dbReference type="EMBL" id="CP012040">
    <property type="protein sequence ID" value="AKP50233.1"/>
    <property type="molecule type" value="Genomic_DNA"/>
</dbReference>